<dbReference type="PANTHER" id="PTHR33164">
    <property type="entry name" value="TRANSCRIPTIONAL REGULATOR, MARR FAMILY"/>
    <property type="match status" value="1"/>
</dbReference>
<dbReference type="AlphaFoldDB" id="A0A7W9GUA8"/>
<dbReference type="PROSITE" id="PS50995">
    <property type="entry name" value="HTH_MARR_2"/>
    <property type="match status" value="1"/>
</dbReference>
<dbReference type="SMART" id="SM00347">
    <property type="entry name" value="HTH_MARR"/>
    <property type="match status" value="1"/>
</dbReference>
<feature type="domain" description="HTH marR-type" evidence="1">
    <location>
        <begin position="1"/>
        <end position="153"/>
    </location>
</feature>
<dbReference type="InterPro" id="IPR036388">
    <property type="entry name" value="WH-like_DNA-bd_sf"/>
</dbReference>
<dbReference type="InterPro" id="IPR039422">
    <property type="entry name" value="MarR/SlyA-like"/>
</dbReference>
<dbReference type="GO" id="GO:0003677">
    <property type="term" value="F:DNA binding"/>
    <property type="evidence" value="ECO:0007669"/>
    <property type="project" value="UniProtKB-KW"/>
</dbReference>
<dbReference type="InterPro" id="IPR000835">
    <property type="entry name" value="HTH_MarR-typ"/>
</dbReference>
<gene>
    <name evidence="2" type="ORF">HD601_004750</name>
</gene>
<dbReference type="Pfam" id="PF12802">
    <property type="entry name" value="MarR_2"/>
    <property type="match status" value="1"/>
</dbReference>
<keyword evidence="2" id="KW-0238">DNA-binding</keyword>
<sequence length="169" mass="18776">MTNVTRRTSRRGPTTEQLRVWRAFVETTAELRSVLGSRMQAASGLSSGDYAVLLALSEAGGRRLRSSELADEVAWERSRLSHHLGRMERRGLVRREPCETDNRGAWVVLTPSGADAFRRSSVTHLHDVRELFVDALTVQQLAAVADATAALQARLPDRRRAAGRGREDD</sequence>
<evidence type="ECO:0000313" key="2">
    <source>
        <dbReference type="EMBL" id="MBB5790175.1"/>
    </source>
</evidence>
<protein>
    <submittedName>
        <fullName evidence="2">DNA-binding MarR family transcriptional regulator</fullName>
    </submittedName>
</protein>
<dbReference type="RefSeq" id="WP_184826047.1">
    <property type="nucleotide sequence ID" value="NZ_JACHMM010000001.1"/>
</dbReference>
<dbReference type="EMBL" id="JACHMM010000001">
    <property type="protein sequence ID" value="MBB5790175.1"/>
    <property type="molecule type" value="Genomic_DNA"/>
</dbReference>
<evidence type="ECO:0000313" key="3">
    <source>
        <dbReference type="Proteomes" id="UP000542813"/>
    </source>
</evidence>
<comment type="caution">
    <text evidence="2">The sequence shown here is derived from an EMBL/GenBank/DDBJ whole genome shotgun (WGS) entry which is preliminary data.</text>
</comment>
<dbReference type="InterPro" id="IPR036390">
    <property type="entry name" value="WH_DNA-bd_sf"/>
</dbReference>
<keyword evidence="3" id="KW-1185">Reference proteome</keyword>
<dbReference type="PANTHER" id="PTHR33164:SF99">
    <property type="entry name" value="MARR FAMILY REGULATORY PROTEIN"/>
    <property type="match status" value="1"/>
</dbReference>
<organism evidence="2 3">
    <name type="scientific">Jiangella mangrovi</name>
    <dbReference type="NCBI Taxonomy" id="1524084"/>
    <lineage>
        <taxon>Bacteria</taxon>
        <taxon>Bacillati</taxon>
        <taxon>Actinomycetota</taxon>
        <taxon>Actinomycetes</taxon>
        <taxon>Jiangellales</taxon>
        <taxon>Jiangellaceae</taxon>
        <taxon>Jiangella</taxon>
    </lineage>
</organism>
<dbReference type="Gene3D" id="1.10.10.10">
    <property type="entry name" value="Winged helix-like DNA-binding domain superfamily/Winged helix DNA-binding domain"/>
    <property type="match status" value="1"/>
</dbReference>
<evidence type="ECO:0000259" key="1">
    <source>
        <dbReference type="PROSITE" id="PS50995"/>
    </source>
</evidence>
<dbReference type="Proteomes" id="UP000542813">
    <property type="component" value="Unassembled WGS sequence"/>
</dbReference>
<reference evidence="2 3" key="1">
    <citation type="submission" date="2020-08" db="EMBL/GenBank/DDBJ databases">
        <title>Sequencing the genomes of 1000 actinobacteria strains.</title>
        <authorList>
            <person name="Klenk H.-P."/>
        </authorList>
    </citation>
    <scope>NUCLEOTIDE SEQUENCE [LARGE SCALE GENOMIC DNA]</scope>
    <source>
        <strain evidence="2 3">DSM 102122</strain>
    </source>
</reference>
<accession>A0A7W9GUA8</accession>
<dbReference type="GO" id="GO:0006950">
    <property type="term" value="P:response to stress"/>
    <property type="evidence" value="ECO:0007669"/>
    <property type="project" value="TreeGrafter"/>
</dbReference>
<proteinExistence type="predicted"/>
<dbReference type="GO" id="GO:0003700">
    <property type="term" value="F:DNA-binding transcription factor activity"/>
    <property type="evidence" value="ECO:0007669"/>
    <property type="project" value="InterPro"/>
</dbReference>
<name>A0A7W9GUA8_9ACTN</name>
<dbReference type="SUPFAM" id="SSF46785">
    <property type="entry name" value="Winged helix' DNA-binding domain"/>
    <property type="match status" value="1"/>
</dbReference>